<keyword evidence="5" id="KW-1185">Reference proteome</keyword>
<evidence type="ECO:0000313" key="3">
    <source>
        <dbReference type="EMBL" id="RHN46045.1"/>
    </source>
</evidence>
<proteinExistence type="predicted"/>
<feature type="signal peptide" evidence="1">
    <location>
        <begin position="1"/>
        <end position="25"/>
    </location>
</feature>
<reference evidence="2 5" key="1">
    <citation type="journal article" date="2011" name="Nature">
        <title>The Medicago genome provides insight into the evolution of rhizobial symbioses.</title>
        <authorList>
            <person name="Young N.D."/>
            <person name="Debelle F."/>
            <person name="Oldroyd G.E."/>
            <person name="Geurts R."/>
            <person name="Cannon S.B."/>
            <person name="Udvardi M.K."/>
            <person name="Benedito V.A."/>
            <person name="Mayer K.F."/>
            <person name="Gouzy J."/>
            <person name="Schoof H."/>
            <person name="Van de Peer Y."/>
            <person name="Proost S."/>
            <person name="Cook D.R."/>
            <person name="Meyers B.C."/>
            <person name="Spannagl M."/>
            <person name="Cheung F."/>
            <person name="De Mita S."/>
            <person name="Krishnakumar V."/>
            <person name="Gundlach H."/>
            <person name="Zhou S."/>
            <person name="Mudge J."/>
            <person name="Bharti A.K."/>
            <person name="Murray J.D."/>
            <person name="Naoumkina M.A."/>
            <person name="Rosen B."/>
            <person name="Silverstein K.A."/>
            <person name="Tang H."/>
            <person name="Rombauts S."/>
            <person name="Zhao P.X."/>
            <person name="Zhou P."/>
            <person name="Barbe V."/>
            <person name="Bardou P."/>
            <person name="Bechner M."/>
            <person name="Bellec A."/>
            <person name="Berger A."/>
            <person name="Berges H."/>
            <person name="Bidwell S."/>
            <person name="Bisseling T."/>
            <person name="Choisne N."/>
            <person name="Couloux A."/>
            <person name="Denny R."/>
            <person name="Deshpande S."/>
            <person name="Dai X."/>
            <person name="Doyle J.J."/>
            <person name="Dudez A.M."/>
            <person name="Farmer A.D."/>
            <person name="Fouteau S."/>
            <person name="Franken C."/>
            <person name="Gibelin C."/>
            <person name="Gish J."/>
            <person name="Goldstein S."/>
            <person name="Gonzalez A.J."/>
            <person name="Green P.J."/>
            <person name="Hallab A."/>
            <person name="Hartog M."/>
            <person name="Hua A."/>
            <person name="Humphray S.J."/>
            <person name="Jeong D.H."/>
            <person name="Jing Y."/>
            <person name="Jocker A."/>
            <person name="Kenton S.M."/>
            <person name="Kim D.J."/>
            <person name="Klee K."/>
            <person name="Lai H."/>
            <person name="Lang C."/>
            <person name="Lin S."/>
            <person name="Macmil S.L."/>
            <person name="Magdelenat G."/>
            <person name="Matthews L."/>
            <person name="McCorrison J."/>
            <person name="Monaghan E.L."/>
            <person name="Mun J.H."/>
            <person name="Najar F.Z."/>
            <person name="Nicholson C."/>
            <person name="Noirot C."/>
            <person name="O'Bleness M."/>
            <person name="Paule C.R."/>
            <person name="Poulain J."/>
            <person name="Prion F."/>
            <person name="Qin B."/>
            <person name="Qu C."/>
            <person name="Retzel E.F."/>
            <person name="Riddle C."/>
            <person name="Sallet E."/>
            <person name="Samain S."/>
            <person name="Samson N."/>
            <person name="Sanders I."/>
            <person name="Saurat O."/>
            <person name="Scarpelli C."/>
            <person name="Schiex T."/>
            <person name="Segurens B."/>
            <person name="Severin A.J."/>
            <person name="Sherrier D.J."/>
            <person name="Shi R."/>
            <person name="Sims S."/>
            <person name="Singer S.R."/>
            <person name="Sinharoy S."/>
            <person name="Sterck L."/>
            <person name="Viollet A."/>
            <person name="Wang B.B."/>
            <person name="Wang K."/>
            <person name="Wang M."/>
            <person name="Wang X."/>
            <person name="Warfsmann J."/>
            <person name="Weissenbach J."/>
            <person name="White D.D."/>
            <person name="White J.D."/>
            <person name="Wiley G.B."/>
            <person name="Wincker P."/>
            <person name="Xing Y."/>
            <person name="Yang L."/>
            <person name="Yao Z."/>
            <person name="Ying F."/>
            <person name="Zhai J."/>
            <person name="Zhou L."/>
            <person name="Zuber A."/>
            <person name="Denarie J."/>
            <person name="Dixon R.A."/>
            <person name="May G.D."/>
            <person name="Schwartz D.C."/>
            <person name="Rogers J."/>
            <person name="Quetier F."/>
            <person name="Town C.D."/>
            <person name="Roe B.A."/>
        </authorList>
    </citation>
    <scope>NUCLEOTIDE SEQUENCE [LARGE SCALE GENOMIC DNA]</scope>
    <source>
        <strain evidence="2">A17</strain>
        <strain evidence="4 5">cv. Jemalong A17</strain>
    </source>
</reference>
<protein>
    <submittedName>
        <fullName evidence="2">LCR</fullName>
    </submittedName>
</protein>
<dbReference type="EMBL" id="CM001223">
    <property type="protein sequence ID" value="KEH22849.1"/>
    <property type="molecule type" value="Genomic_DNA"/>
</dbReference>
<dbReference type="Gramene" id="rna40485">
    <property type="protein sequence ID" value="RHN46045.1"/>
    <property type="gene ID" value="gene40485"/>
</dbReference>
<dbReference type="HOGENOM" id="CLU_190964_2_0_1"/>
<dbReference type="EMBL" id="PSQE01000007">
    <property type="protein sequence ID" value="RHN46045.1"/>
    <property type="molecule type" value="Genomic_DNA"/>
</dbReference>
<feature type="chain" id="PRO_5014499147" evidence="1">
    <location>
        <begin position="26"/>
        <end position="62"/>
    </location>
</feature>
<evidence type="ECO:0000313" key="6">
    <source>
        <dbReference type="Proteomes" id="UP000265566"/>
    </source>
</evidence>
<gene>
    <name evidence="2" type="ordered locus">MTR_7g059455</name>
    <name evidence="3" type="ORF">MtrunA17_Chr7g0238001</name>
</gene>
<reference evidence="2 5" key="2">
    <citation type="journal article" date="2014" name="BMC Genomics">
        <title>An improved genome release (version Mt4.0) for the model legume Medicago truncatula.</title>
        <authorList>
            <person name="Tang H."/>
            <person name="Krishnakumar V."/>
            <person name="Bidwell S."/>
            <person name="Rosen B."/>
            <person name="Chan A."/>
            <person name="Zhou S."/>
            <person name="Gentzbittel L."/>
            <person name="Childs K.L."/>
            <person name="Yandell M."/>
            <person name="Gundlach H."/>
            <person name="Mayer K.F."/>
            <person name="Schwartz D.C."/>
            <person name="Town C.D."/>
        </authorList>
    </citation>
    <scope>GENOME REANNOTATION</scope>
    <source>
        <strain evidence="2">A17</strain>
        <strain evidence="4 5">cv. Jemalong A17</strain>
    </source>
</reference>
<reference evidence="4" key="3">
    <citation type="submission" date="2015-04" db="UniProtKB">
        <authorList>
            <consortium name="EnsemblPlants"/>
        </authorList>
    </citation>
    <scope>IDENTIFICATION</scope>
    <source>
        <strain evidence="4">cv. Jemalong A17</strain>
    </source>
</reference>
<sequence length="62" mass="6823">MAKHIFQYFLLGVLCIVFLLSSGSTQDVNYCSKPCPNTWECDAKCRSQGQGGSCMGNFCCCQ</sequence>
<dbReference type="AlphaFoldDB" id="A0A072TZE5"/>
<evidence type="ECO:0000313" key="2">
    <source>
        <dbReference type="EMBL" id="KEH22849.1"/>
    </source>
</evidence>
<evidence type="ECO:0000256" key="1">
    <source>
        <dbReference type="SAM" id="SignalP"/>
    </source>
</evidence>
<reference evidence="3" key="5">
    <citation type="journal article" date="2018" name="Nat. Plants">
        <title>Whole-genome landscape of Medicago truncatula symbiotic genes.</title>
        <authorList>
            <person name="Pecrix Y."/>
            <person name="Gamas P."/>
            <person name="Carrere S."/>
        </authorList>
    </citation>
    <scope>NUCLEOTIDE SEQUENCE</scope>
    <source>
        <tissue evidence="3">Leaves</tissue>
    </source>
</reference>
<dbReference type="Proteomes" id="UP000002051">
    <property type="component" value="Unassembled WGS sequence"/>
</dbReference>
<accession>A0A072TZE5</accession>
<organism evidence="2 5">
    <name type="scientific">Medicago truncatula</name>
    <name type="common">Barrel medic</name>
    <name type="synonym">Medicago tribuloides</name>
    <dbReference type="NCBI Taxonomy" id="3880"/>
    <lineage>
        <taxon>Eukaryota</taxon>
        <taxon>Viridiplantae</taxon>
        <taxon>Streptophyta</taxon>
        <taxon>Embryophyta</taxon>
        <taxon>Tracheophyta</taxon>
        <taxon>Spermatophyta</taxon>
        <taxon>Magnoliopsida</taxon>
        <taxon>eudicotyledons</taxon>
        <taxon>Gunneridae</taxon>
        <taxon>Pentapetalae</taxon>
        <taxon>rosids</taxon>
        <taxon>fabids</taxon>
        <taxon>Fabales</taxon>
        <taxon>Fabaceae</taxon>
        <taxon>Papilionoideae</taxon>
        <taxon>50 kb inversion clade</taxon>
        <taxon>NPAAA clade</taxon>
        <taxon>Hologalegina</taxon>
        <taxon>IRL clade</taxon>
        <taxon>Trifolieae</taxon>
        <taxon>Medicago</taxon>
    </lineage>
</organism>
<keyword evidence="1" id="KW-0732">Signal</keyword>
<dbReference type="Proteomes" id="UP000265566">
    <property type="component" value="Chromosome 7"/>
</dbReference>
<evidence type="ECO:0000313" key="5">
    <source>
        <dbReference type="Proteomes" id="UP000002051"/>
    </source>
</evidence>
<reference evidence="6" key="4">
    <citation type="journal article" date="2018" name="Nat. Plants">
        <title>Whole-genome landscape of Medicago truncatula symbiotic genes.</title>
        <authorList>
            <person name="Pecrix Y."/>
            <person name="Staton S.E."/>
            <person name="Sallet E."/>
            <person name="Lelandais-Briere C."/>
            <person name="Moreau S."/>
            <person name="Carrere S."/>
            <person name="Blein T."/>
            <person name="Jardinaud M.F."/>
            <person name="Latrasse D."/>
            <person name="Zouine M."/>
            <person name="Zahm M."/>
            <person name="Kreplak J."/>
            <person name="Mayjonade B."/>
            <person name="Satge C."/>
            <person name="Perez M."/>
            <person name="Cauet S."/>
            <person name="Marande W."/>
            <person name="Chantry-Darmon C."/>
            <person name="Lopez-Roques C."/>
            <person name="Bouchez O."/>
            <person name="Berard A."/>
            <person name="Debelle F."/>
            <person name="Munos S."/>
            <person name="Bendahmane A."/>
            <person name="Berges H."/>
            <person name="Niebel A."/>
            <person name="Buitink J."/>
            <person name="Frugier F."/>
            <person name="Benhamed M."/>
            <person name="Crespi M."/>
            <person name="Gouzy J."/>
            <person name="Gamas P."/>
        </authorList>
    </citation>
    <scope>NUCLEOTIDE SEQUENCE [LARGE SCALE GENOMIC DNA]</scope>
    <source>
        <strain evidence="6">cv. Jemalong A17</strain>
    </source>
</reference>
<name>A0A072TZE5_MEDTR</name>
<dbReference type="EnsemblPlants" id="KEH22849">
    <property type="protein sequence ID" value="KEH22849"/>
    <property type="gene ID" value="MTR_7g059455"/>
</dbReference>
<evidence type="ECO:0000313" key="4">
    <source>
        <dbReference type="EnsemblPlants" id="KEH22849"/>
    </source>
</evidence>